<name>A0A1J9NXV3_9EURO</name>
<dbReference type="AlphaFoldDB" id="A0A1J9NXV3"/>
<protein>
    <submittedName>
        <fullName evidence="2">Uncharacterized protein</fullName>
    </submittedName>
</protein>
<reference evidence="2 3" key="1">
    <citation type="submission" date="2015-07" db="EMBL/GenBank/DDBJ databases">
        <title>Emmonsia species relationships and genome sequence.</title>
        <authorList>
            <consortium name="The Broad Institute Genomics Platform"/>
            <person name="Cuomo C.A."/>
            <person name="Munoz J.F."/>
            <person name="Imamovic A."/>
            <person name="Priest M.E."/>
            <person name="Young S."/>
            <person name="Clay O.K."/>
            <person name="McEwen J.G."/>
        </authorList>
    </citation>
    <scope>NUCLEOTIDE SEQUENCE [LARGE SCALE GENOMIC DNA]</scope>
    <source>
        <strain evidence="2 3">UAMH 9510</strain>
    </source>
</reference>
<comment type="caution">
    <text evidence="2">The sequence shown here is derived from an EMBL/GenBank/DDBJ whole genome shotgun (WGS) entry which is preliminary data.</text>
</comment>
<evidence type="ECO:0000313" key="3">
    <source>
        <dbReference type="Proteomes" id="UP000182235"/>
    </source>
</evidence>
<dbReference type="Proteomes" id="UP000182235">
    <property type="component" value="Unassembled WGS sequence"/>
</dbReference>
<dbReference type="VEuPathDB" id="FungiDB:AJ78_09060"/>
<keyword evidence="3" id="KW-1185">Reference proteome</keyword>
<dbReference type="OrthoDB" id="10554861at2759"/>
<feature type="non-terminal residue" evidence="2">
    <location>
        <position position="100"/>
    </location>
</feature>
<gene>
    <name evidence="2" type="ORF">AJ78_09060</name>
</gene>
<feature type="region of interest" description="Disordered" evidence="1">
    <location>
        <begin position="23"/>
        <end position="59"/>
    </location>
</feature>
<accession>A0A1J9NXV3</accession>
<evidence type="ECO:0000313" key="2">
    <source>
        <dbReference type="EMBL" id="OJD09457.1"/>
    </source>
</evidence>
<organism evidence="2 3">
    <name type="scientific">Emergomyces pasteurianus Ep9510</name>
    <dbReference type="NCBI Taxonomy" id="1447872"/>
    <lineage>
        <taxon>Eukaryota</taxon>
        <taxon>Fungi</taxon>
        <taxon>Dikarya</taxon>
        <taxon>Ascomycota</taxon>
        <taxon>Pezizomycotina</taxon>
        <taxon>Eurotiomycetes</taxon>
        <taxon>Eurotiomycetidae</taxon>
        <taxon>Onygenales</taxon>
        <taxon>Ajellomycetaceae</taxon>
        <taxon>Emergomyces</taxon>
    </lineage>
</organism>
<sequence>MAEYHSHFPYNLEIALPNQFDEVLPQLTAQSHEQEDKKNDQDQDAEQDQQGEQNHPGEKSAEIVAAQWMCWVKMMVPDTNIQWYVTDNRNKIYKFYVNYE</sequence>
<dbReference type="EMBL" id="LGRN01001466">
    <property type="protein sequence ID" value="OJD09457.1"/>
    <property type="molecule type" value="Genomic_DNA"/>
</dbReference>
<proteinExistence type="predicted"/>
<evidence type="ECO:0000256" key="1">
    <source>
        <dbReference type="SAM" id="MobiDB-lite"/>
    </source>
</evidence>
<feature type="compositionally biased region" description="Basic and acidic residues" evidence="1">
    <location>
        <begin position="32"/>
        <end position="41"/>
    </location>
</feature>